<evidence type="ECO:0000313" key="2">
    <source>
        <dbReference type="EMBL" id="MFC6763879.1"/>
    </source>
</evidence>
<accession>A0ABD5SG75</accession>
<evidence type="ECO:0000256" key="1">
    <source>
        <dbReference type="SAM" id="Phobius"/>
    </source>
</evidence>
<reference evidence="2 3" key="1">
    <citation type="journal article" date="2019" name="Int. J. Syst. Evol. Microbiol.">
        <title>The Global Catalogue of Microorganisms (GCM) 10K type strain sequencing project: providing services to taxonomists for standard genome sequencing and annotation.</title>
        <authorList>
            <consortium name="The Broad Institute Genomics Platform"/>
            <consortium name="The Broad Institute Genome Sequencing Center for Infectious Disease"/>
            <person name="Wu L."/>
            <person name="Ma J."/>
        </authorList>
    </citation>
    <scope>NUCLEOTIDE SEQUENCE [LARGE SCALE GENOMIC DNA]</scope>
    <source>
        <strain evidence="2 3">LMG 29247</strain>
    </source>
</reference>
<keyword evidence="1" id="KW-0812">Transmembrane</keyword>
<evidence type="ECO:0000313" key="3">
    <source>
        <dbReference type="Proteomes" id="UP001596383"/>
    </source>
</evidence>
<organism evidence="2 3">
    <name type="scientific">Natrinema soli</name>
    <dbReference type="NCBI Taxonomy" id="1930624"/>
    <lineage>
        <taxon>Archaea</taxon>
        <taxon>Methanobacteriati</taxon>
        <taxon>Methanobacteriota</taxon>
        <taxon>Stenosarchaea group</taxon>
        <taxon>Halobacteria</taxon>
        <taxon>Halobacteriales</taxon>
        <taxon>Natrialbaceae</taxon>
        <taxon>Natrinema</taxon>
    </lineage>
</organism>
<feature type="transmembrane region" description="Helical" evidence="1">
    <location>
        <begin position="125"/>
        <end position="144"/>
    </location>
</feature>
<sequence length="220" mass="22985">MPNTPLRAYGALLVLVAAIASGIVIAAGFVAIEFVLETITVWGYIGAVGVMVVCGFIGAFVDLRGILEREFVGKDRTESDAADSSDVPTGSFLPLQYSLLLFLIPALAGPALEVVIGSVPADPSLGSLLIHPTVFVVIFNGVYYGRTRRGAGGVVDERDVRNLDLSLVVTGAVLLGSIVGLYGWYAISGGTVPREIDVLAAIAVVTVLTVLGATEIRQRI</sequence>
<feature type="transmembrane region" description="Helical" evidence="1">
    <location>
        <begin position="99"/>
        <end position="119"/>
    </location>
</feature>
<dbReference type="Proteomes" id="UP001596383">
    <property type="component" value="Unassembled WGS sequence"/>
</dbReference>
<name>A0ABD5SG75_9EURY</name>
<feature type="transmembrane region" description="Helical" evidence="1">
    <location>
        <begin position="198"/>
        <end position="216"/>
    </location>
</feature>
<keyword evidence="3" id="KW-1185">Reference proteome</keyword>
<gene>
    <name evidence="2" type="ORF">ACFQE6_02030</name>
</gene>
<keyword evidence="1" id="KW-1133">Transmembrane helix</keyword>
<proteinExistence type="predicted"/>
<feature type="transmembrane region" description="Helical" evidence="1">
    <location>
        <begin position="41"/>
        <end position="61"/>
    </location>
</feature>
<feature type="transmembrane region" description="Helical" evidence="1">
    <location>
        <begin position="165"/>
        <end position="186"/>
    </location>
</feature>
<dbReference type="RefSeq" id="WP_273736986.1">
    <property type="nucleotide sequence ID" value="NZ_JAQIVI010000025.1"/>
</dbReference>
<comment type="caution">
    <text evidence="2">The sequence shown here is derived from an EMBL/GenBank/DDBJ whole genome shotgun (WGS) entry which is preliminary data.</text>
</comment>
<protein>
    <submittedName>
        <fullName evidence="2">Uncharacterized protein</fullName>
    </submittedName>
</protein>
<keyword evidence="1" id="KW-0472">Membrane</keyword>
<dbReference type="AlphaFoldDB" id="A0ABD5SG75"/>
<dbReference type="EMBL" id="JBHSWV010000025">
    <property type="protein sequence ID" value="MFC6763879.1"/>
    <property type="molecule type" value="Genomic_DNA"/>
</dbReference>
<feature type="transmembrane region" description="Helical" evidence="1">
    <location>
        <begin position="12"/>
        <end position="35"/>
    </location>
</feature>